<accession>W9SCZ2</accession>
<organism evidence="1 2">
    <name type="scientific">Morus notabilis</name>
    <dbReference type="NCBI Taxonomy" id="981085"/>
    <lineage>
        <taxon>Eukaryota</taxon>
        <taxon>Viridiplantae</taxon>
        <taxon>Streptophyta</taxon>
        <taxon>Embryophyta</taxon>
        <taxon>Tracheophyta</taxon>
        <taxon>Spermatophyta</taxon>
        <taxon>Magnoliopsida</taxon>
        <taxon>eudicotyledons</taxon>
        <taxon>Gunneridae</taxon>
        <taxon>Pentapetalae</taxon>
        <taxon>rosids</taxon>
        <taxon>fabids</taxon>
        <taxon>Rosales</taxon>
        <taxon>Moraceae</taxon>
        <taxon>Moreae</taxon>
        <taxon>Morus</taxon>
    </lineage>
</organism>
<keyword evidence="2" id="KW-1185">Reference proteome</keyword>
<name>W9SCZ2_9ROSA</name>
<dbReference type="EMBL" id="KE346359">
    <property type="protein sequence ID" value="EXC35458.1"/>
    <property type="molecule type" value="Genomic_DNA"/>
</dbReference>
<evidence type="ECO:0000313" key="2">
    <source>
        <dbReference type="Proteomes" id="UP000030645"/>
    </source>
</evidence>
<evidence type="ECO:0000313" key="1">
    <source>
        <dbReference type="EMBL" id="EXC35458.1"/>
    </source>
</evidence>
<gene>
    <name evidence="1" type="ORF">L484_026765</name>
</gene>
<proteinExistence type="predicted"/>
<dbReference type="AlphaFoldDB" id="W9SCZ2"/>
<reference evidence="2" key="1">
    <citation type="submission" date="2013-01" db="EMBL/GenBank/DDBJ databases">
        <title>Draft Genome Sequence of a Mulberry Tree, Morus notabilis C.K. Schneid.</title>
        <authorList>
            <person name="He N."/>
            <person name="Zhao S."/>
        </authorList>
    </citation>
    <scope>NUCLEOTIDE SEQUENCE</scope>
</reference>
<dbReference type="Proteomes" id="UP000030645">
    <property type="component" value="Unassembled WGS sequence"/>
</dbReference>
<sequence>MRNPHSAKPEMQNPHLAVAFPAAPLELLIPFNPQNANDIFMEIEVTVVGEGENARGEVIVTIEGVDGRDVVEDEARKDARD</sequence>
<protein>
    <submittedName>
        <fullName evidence="1">Uncharacterized protein</fullName>
    </submittedName>
</protein>